<dbReference type="AlphaFoldDB" id="A0A679GGQ9"/>
<accession>A0A679GGQ9</accession>
<name>A0A679GGQ9_9GAMM</name>
<gene>
    <name evidence="2" type="ORF">PtoMrB4_23090</name>
</gene>
<evidence type="ECO:0000313" key="3">
    <source>
        <dbReference type="Proteomes" id="UP000501237"/>
    </source>
</evidence>
<reference evidence="2 3" key="1">
    <citation type="journal article" date="2020" name="Microbiol. Resour. Announc.">
        <title>Complete genome sequence of Pseudomonas otitidis strain MrB4, isolated from Lake Biwa in Japan.</title>
        <authorList>
            <person name="Miyazaki K."/>
            <person name="Hase E."/>
            <person name="Maruya T."/>
        </authorList>
    </citation>
    <scope>NUCLEOTIDE SEQUENCE [LARGE SCALE GENOMIC DNA]</scope>
    <source>
        <strain evidence="2 3">MrB4</strain>
    </source>
</reference>
<evidence type="ECO:0000256" key="1">
    <source>
        <dbReference type="SAM" id="MobiDB-lite"/>
    </source>
</evidence>
<dbReference type="KEGG" id="poj:PtoMrB4_23090"/>
<dbReference type="Proteomes" id="UP000501237">
    <property type="component" value="Chromosome"/>
</dbReference>
<proteinExistence type="predicted"/>
<sequence length="117" mass="12613">METERGLESLGGKALLAGWPTPNAGTPQSLRGNGQDPELRLAQGHQVNLKDAVRYLIHDQPARLTASGQMLIGSSAGMESGGQLNPAHSRWLMGLPPEWDDCAPTETPSMLKRRRSS</sequence>
<dbReference type="REBASE" id="396919">
    <property type="entry name" value="M.PotMrB4ORF23090P"/>
</dbReference>
<dbReference type="EMBL" id="AP022642">
    <property type="protein sequence ID" value="BCA28332.1"/>
    <property type="molecule type" value="Genomic_DNA"/>
</dbReference>
<protein>
    <submittedName>
        <fullName evidence="2">Uncharacterized protein</fullName>
    </submittedName>
</protein>
<evidence type="ECO:0000313" key="2">
    <source>
        <dbReference type="EMBL" id="BCA28332.1"/>
    </source>
</evidence>
<organism evidence="2 3">
    <name type="scientific">Metapseudomonas otitidis</name>
    <dbReference type="NCBI Taxonomy" id="319939"/>
    <lineage>
        <taxon>Bacteria</taxon>
        <taxon>Pseudomonadati</taxon>
        <taxon>Pseudomonadota</taxon>
        <taxon>Gammaproteobacteria</taxon>
        <taxon>Pseudomonadales</taxon>
        <taxon>Pseudomonadaceae</taxon>
        <taxon>Metapseudomonas</taxon>
    </lineage>
</organism>
<feature type="compositionally biased region" description="Polar residues" evidence="1">
    <location>
        <begin position="23"/>
        <end position="32"/>
    </location>
</feature>
<feature type="region of interest" description="Disordered" evidence="1">
    <location>
        <begin position="1"/>
        <end position="34"/>
    </location>
</feature>